<feature type="domain" description="Peripheral subunit-binding (PSBD)" evidence="2">
    <location>
        <begin position="10"/>
        <end position="47"/>
    </location>
</feature>
<comment type="caution">
    <text evidence="3">The sequence shown here is derived from an EMBL/GenBank/DDBJ whole genome shotgun (WGS) entry which is preliminary data.</text>
</comment>
<evidence type="ECO:0000256" key="1">
    <source>
        <dbReference type="ARBA" id="ARBA00007317"/>
    </source>
</evidence>
<dbReference type="AlphaFoldDB" id="A0A3E3DW35"/>
<organism evidence="3 4">
    <name type="scientific">Anaerofustis stercorihominis</name>
    <dbReference type="NCBI Taxonomy" id="214853"/>
    <lineage>
        <taxon>Bacteria</taxon>
        <taxon>Bacillati</taxon>
        <taxon>Bacillota</taxon>
        <taxon>Clostridia</taxon>
        <taxon>Eubacteriales</taxon>
        <taxon>Eubacteriaceae</taxon>
        <taxon>Anaerofustis</taxon>
    </lineage>
</organism>
<protein>
    <recommendedName>
        <fullName evidence="2">Peripheral subunit-binding (PSBD) domain-containing protein</fullName>
    </recommendedName>
</protein>
<sequence length="447" mass="50689">MTNLGNSKQKASPATRKLAKALGIDLSQIEGSGENGRIEAADLERYLNDRKRLEENNINNISIKSSKDDEELKILEQRINMINDEVEDKIADNTKIYSSSETDEEMEELNNADSDIIQFMIKHQNDIYDEDNSSKDIIVNYDQTSSIITSEVKEDAEDKEENKEISDTKDTIEKMNKAENAKEAYTPVIEEVVSKEYDDEGNEIPVVPVENSVTHQVIVPVEHSEIAEEYPDTEREVNESYGKRVVITLNDDTSRSVVINKDGKSSEEKTVSDQNQLVIETHTHNVVTMGIKASLDLVKEMLVSYSDLSERKIFNTVVKSIVFALEKNKIASFKGDVAIYKYDSEEGFTGRKLSGINELTVSQMDKRMKYIIEGEDIDFRITDISPLNIDYYYPKACEDKVDITVLIQDEYVKVYLSACEDLMDFNECAKVLSNIKSVINNPSLMLV</sequence>
<dbReference type="SUPFAM" id="SSF47005">
    <property type="entry name" value="Peripheral subunit-binding domain of 2-oxo acid dehydrogenase complex"/>
    <property type="match status" value="1"/>
</dbReference>
<gene>
    <name evidence="3" type="ORF">DW687_09110</name>
</gene>
<dbReference type="EMBL" id="QUSM01000005">
    <property type="protein sequence ID" value="RGD73507.1"/>
    <property type="molecule type" value="Genomic_DNA"/>
</dbReference>
<evidence type="ECO:0000313" key="3">
    <source>
        <dbReference type="EMBL" id="RGD73507.1"/>
    </source>
</evidence>
<dbReference type="Proteomes" id="UP000261212">
    <property type="component" value="Unassembled WGS sequence"/>
</dbReference>
<evidence type="ECO:0000259" key="2">
    <source>
        <dbReference type="PROSITE" id="PS51826"/>
    </source>
</evidence>
<evidence type="ECO:0000313" key="4">
    <source>
        <dbReference type="Proteomes" id="UP000261212"/>
    </source>
</evidence>
<dbReference type="PROSITE" id="PS51826">
    <property type="entry name" value="PSBD"/>
    <property type="match status" value="1"/>
</dbReference>
<dbReference type="RefSeq" id="WP_117532521.1">
    <property type="nucleotide sequence ID" value="NZ_QUSM01000005.1"/>
</dbReference>
<dbReference type="InterPro" id="IPR036625">
    <property type="entry name" value="E3-bd_dom_sf"/>
</dbReference>
<accession>A0A3E3DW35</accession>
<proteinExistence type="inferred from homology"/>
<dbReference type="InterPro" id="IPR004167">
    <property type="entry name" value="PSBD"/>
</dbReference>
<comment type="similarity">
    <text evidence="1">Belongs to the 2-oxoacid dehydrogenase family.</text>
</comment>
<dbReference type="GO" id="GO:0016746">
    <property type="term" value="F:acyltransferase activity"/>
    <property type="evidence" value="ECO:0007669"/>
    <property type="project" value="InterPro"/>
</dbReference>
<dbReference type="Gene3D" id="4.10.320.10">
    <property type="entry name" value="E3-binding domain"/>
    <property type="match status" value="1"/>
</dbReference>
<reference evidence="3 4" key="1">
    <citation type="submission" date="2018-08" db="EMBL/GenBank/DDBJ databases">
        <title>A genome reference for cultivated species of the human gut microbiota.</title>
        <authorList>
            <person name="Zou Y."/>
            <person name="Xue W."/>
            <person name="Luo G."/>
        </authorList>
    </citation>
    <scope>NUCLEOTIDE SEQUENCE [LARGE SCALE GENOMIC DNA]</scope>
    <source>
        <strain evidence="3 4">AM25-6</strain>
    </source>
</reference>
<dbReference type="Pfam" id="PF02817">
    <property type="entry name" value="E3_binding"/>
    <property type="match status" value="1"/>
</dbReference>
<name>A0A3E3DW35_9FIRM</name>